<name>A0A5C3MXW2_9AGAM</name>
<proteinExistence type="inferred from homology"/>
<protein>
    <submittedName>
        <fullName evidence="6">Uncharacterized protein</fullName>
    </submittedName>
</protein>
<dbReference type="Proteomes" id="UP000305948">
    <property type="component" value="Unassembled WGS sequence"/>
</dbReference>
<dbReference type="Gene3D" id="2.40.40.10">
    <property type="entry name" value="RlpA-like domain"/>
    <property type="match status" value="1"/>
</dbReference>
<dbReference type="CDD" id="cd22778">
    <property type="entry name" value="DPBB_CEPL-like"/>
    <property type="match status" value="1"/>
</dbReference>
<gene>
    <name evidence="6" type="ORF">OE88DRAFT_381921</name>
</gene>
<sequence>MKFTTTIAALAVLVPVVLGQAQTTQQSVTYNSAYDNSCLSLASVTCGPTLMSMGFSTFGSLPSFPYIGATSFIPATSTCSQGNCASCYNITNGDVTISILAIHSASAGMSVGLEAMNELTHGQGAQMGALQTGGMQMNVVQVDQSYCGLPSQAANTGTASSQGTNTCAGSCQASNACAGTCQGSNGGASACQGANSCAGSSQASNAFAGACQISNACAGSGLASGGSLIPSTASIAAAPAAGTIAPAAGPSASAAESSAPAPAAESGGSAAGNPVLRFRF</sequence>
<keyword evidence="7" id="KW-1185">Reference proteome</keyword>
<feature type="region of interest" description="Disordered" evidence="4">
    <location>
        <begin position="249"/>
        <end position="269"/>
    </location>
</feature>
<comment type="similarity">
    <text evidence="2">Belongs to the cerato-platanin family.</text>
</comment>
<dbReference type="InterPro" id="IPR036908">
    <property type="entry name" value="RlpA-like_sf"/>
</dbReference>
<dbReference type="AlphaFoldDB" id="A0A5C3MXW2"/>
<evidence type="ECO:0000313" key="7">
    <source>
        <dbReference type="Proteomes" id="UP000305948"/>
    </source>
</evidence>
<evidence type="ECO:0000313" key="6">
    <source>
        <dbReference type="EMBL" id="TFK49763.1"/>
    </source>
</evidence>
<dbReference type="OrthoDB" id="4898945at2759"/>
<evidence type="ECO:0000256" key="2">
    <source>
        <dbReference type="ARBA" id="ARBA00010421"/>
    </source>
</evidence>
<dbReference type="InterPro" id="IPR010829">
    <property type="entry name" value="Cerato-platanin"/>
</dbReference>
<keyword evidence="5" id="KW-0732">Signal</keyword>
<dbReference type="GO" id="GO:0005576">
    <property type="term" value="C:extracellular region"/>
    <property type="evidence" value="ECO:0007669"/>
    <property type="project" value="UniProtKB-SubCell"/>
</dbReference>
<feature type="signal peptide" evidence="5">
    <location>
        <begin position="1"/>
        <end position="19"/>
    </location>
</feature>
<reference evidence="6 7" key="1">
    <citation type="journal article" date="2019" name="Nat. Ecol. Evol.">
        <title>Megaphylogeny resolves global patterns of mushroom evolution.</title>
        <authorList>
            <person name="Varga T."/>
            <person name="Krizsan K."/>
            <person name="Foldi C."/>
            <person name="Dima B."/>
            <person name="Sanchez-Garcia M."/>
            <person name="Sanchez-Ramirez S."/>
            <person name="Szollosi G.J."/>
            <person name="Szarkandi J.G."/>
            <person name="Papp V."/>
            <person name="Albert L."/>
            <person name="Andreopoulos W."/>
            <person name="Angelini C."/>
            <person name="Antonin V."/>
            <person name="Barry K.W."/>
            <person name="Bougher N.L."/>
            <person name="Buchanan P."/>
            <person name="Buyck B."/>
            <person name="Bense V."/>
            <person name="Catcheside P."/>
            <person name="Chovatia M."/>
            <person name="Cooper J."/>
            <person name="Damon W."/>
            <person name="Desjardin D."/>
            <person name="Finy P."/>
            <person name="Geml J."/>
            <person name="Haridas S."/>
            <person name="Hughes K."/>
            <person name="Justo A."/>
            <person name="Karasinski D."/>
            <person name="Kautmanova I."/>
            <person name="Kiss B."/>
            <person name="Kocsube S."/>
            <person name="Kotiranta H."/>
            <person name="LaButti K.M."/>
            <person name="Lechner B.E."/>
            <person name="Liimatainen K."/>
            <person name="Lipzen A."/>
            <person name="Lukacs Z."/>
            <person name="Mihaltcheva S."/>
            <person name="Morgado L.N."/>
            <person name="Niskanen T."/>
            <person name="Noordeloos M.E."/>
            <person name="Ohm R.A."/>
            <person name="Ortiz-Santana B."/>
            <person name="Ovrebo C."/>
            <person name="Racz N."/>
            <person name="Riley R."/>
            <person name="Savchenko A."/>
            <person name="Shiryaev A."/>
            <person name="Soop K."/>
            <person name="Spirin V."/>
            <person name="Szebenyi C."/>
            <person name="Tomsovsky M."/>
            <person name="Tulloss R.E."/>
            <person name="Uehling J."/>
            <person name="Grigoriev I.V."/>
            <person name="Vagvolgyi C."/>
            <person name="Papp T."/>
            <person name="Martin F.M."/>
            <person name="Miettinen O."/>
            <person name="Hibbett D.S."/>
            <person name="Nagy L.G."/>
        </authorList>
    </citation>
    <scope>NUCLEOTIDE SEQUENCE [LARGE SCALE GENOMIC DNA]</scope>
    <source>
        <strain evidence="6 7">OMC1185</strain>
    </source>
</reference>
<feature type="chain" id="PRO_5022788132" evidence="5">
    <location>
        <begin position="20"/>
        <end position="280"/>
    </location>
</feature>
<accession>A0A5C3MXW2</accession>
<keyword evidence="3" id="KW-0964">Secreted</keyword>
<evidence type="ECO:0000256" key="4">
    <source>
        <dbReference type="SAM" id="MobiDB-lite"/>
    </source>
</evidence>
<dbReference type="EMBL" id="ML213515">
    <property type="protein sequence ID" value="TFK49763.1"/>
    <property type="molecule type" value="Genomic_DNA"/>
</dbReference>
<evidence type="ECO:0000256" key="1">
    <source>
        <dbReference type="ARBA" id="ARBA00004613"/>
    </source>
</evidence>
<evidence type="ECO:0000256" key="5">
    <source>
        <dbReference type="SAM" id="SignalP"/>
    </source>
</evidence>
<organism evidence="6 7">
    <name type="scientific">Heliocybe sulcata</name>
    <dbReference type="NCBI Taxonomy" id="5364"/>
    <lineage>
        <taxon>Eukaryota</taxon>
        <taxon>Fungi</taxon>
        <taxon>Dikarya</taxon>
        <taxon>Basidiomycota</taxon>
        <taxon>Agaricomycotina</taxon>
        <taxon>Agaricomycetes</taxon>
        <taxon>Gloeophyllales</taxon>
        <taxon>Gloeophyllaceae</taxon>
        <taxon>Heliocybe</taxon>
    </lineage>
</organism>
<dbReference type="Pfam" id="PF07249">
    <property type="entry name" value="Cerato-platanin"/>
    <property type="match status" value="1"/>
</dbReference>
<evidence type="ECO:0000256" key="3">
    <source>
        <dbReference type="ARBA" id="ARBA00022525"/>
    </source>
</evidence>
<comment type="subcellular location">
    <subcellularLocation>
        <location evidence="1">Secreted</location>
    </subcellularLocation>
</comment>